<keyword evidence="2" id="KW-0326">Glycosidase</keyword>
<sequence>MKKILFDTDLLGDDLLALFAMVKDPDVEIAGVTAYGRRIPSVERCKTACAFLEEQEISGIHFVPGVSHPLVRRPLPGCRYCDDVLCTLHTAWSHTKNIHNVIEDSVHAASFIMDTVKRNPKEFSLLCTGPLTNIALAVLLCPELPYLIKEITVMGGTWKECGNSSAVAEANIYNDPEAAKIVFASFPSVTIVPLDITMQVTIKTADLPQDVPSSVSGIVASCCRAHSDRGEDAKMPLHDVLAFLVMKYPDLAEKRKCAIHIETKSSKSSGMMIFDFLRGDHMLCCNVNSQKATEFFLELLER</sequence>
<reference evidence="6 7" key="1">
    <citation type="submission" date="2013-08" db="EMBL/GenBank/DDBJ databases">
        <authorList>
            <person name="Durkin A.S."/>
            <person name="Haft D.R."/>
            <person name="McCorrison J."/>
            <person name="Torralba M."/>
            <person name="Gillis M."/>
            <person name="Haft D.H."/>
            <person name="Methe B."/>
            <person name="Sutton G."/>
            <person name="Nelson K.E."/>
        </authorList>
    </citation>
    <scope>NUCLEOTIDE SEQUENCE [LARGE SCALE GENOMIC DNA]</scope>
    <source>
        <strain evidence="5 7">ATCC 35536</strain>
        <strain evidence="4 6">VPI DR56BR1116</strain>
    </source>
</reference>
<organism evidence="4 6">
    <name type="scientific">Treponema socranskii subsp. socranskii VPI DR56BR1116 = ATCC 35536</name>
    <dbReference type="NCBI Taxonomy" id="1125725"/>
    <lineage>
        <taxon>Bacteria</taxon>
        <taxon>Pseudomonadati</taxon>
        <taxon>Spirochaetota</taxon>
        <taxon>Spirochaetia</taxon>
        <taxon>Spirochaetales</taxon>
        <taxon>Treponemataceae</taxon>
        <taxon>Treponema</taxon>
    </lineage>
</organism>
<evidence type="ECO:0000313" key="6">
    <source>
        <dbReference type="Proteomes" id="UP000016412"/>
    </source>
</evidence>
<keyword evidence="1 4" id="KW-0378">Hydrolase</keyword>
<dbReference type="AlphaFoldDB" id="U2LJE5"/>
<dbReference type="InterPro" id="IPR001910">
    <property type="entry name" value="Inosine/uridine_hydrolase_dom"/>
</dbReference>
<dbReference type="OrthoDB" id="9797882at2"/>
<gene>
    <name evidence="5" type="ORF">HMPREF0860_0718</name>
    <name evidence="4" type="ORF">HMPREF1325_2237</name>
</gene>
<dbReference type="EMBL" id="AVQI01000020">
    <property type="protein sequence ID" value="ERK04538.1"/>
    <property type="molecule type" value="Genomic_DNA"/>
</dbReference>
<dbReference type="GO" id="GO:0005829">
    <property type="term" value="C:cytosol"/>
    <property type="evidence" value="ECO:0007669"/>
    <property type="project" value="TreeGrafter"/>
</dbReference>
<keyword evidence="7" id="KW-1185">Reference proteome</keyword>
<feature type="domain" description="Inosine/uridine-preferring nucleoside hydrolase" evidence="3">
    <location>
        <begin position="4"/>
        <end position="279"/>
    </location>
</feature>
<name>U2LJE5_TRESO</name>
<proteinExistence type="predicted"/>
<dbReference type="Pfam" id="PF01156">
    <property type="entry name" value="IU_nuc_hydro"/>
    <property type="match status" value="1"/>
</dbReference>
<evidence type="ECO:0000313" key="4">
    <source>
        <dbReference type="EMBL" id="ERF61363.1"/>
    </source>
</evidence>
<dbReference type="PATRIC" id="fig|1125725.3.peg.689"/>
<dbReference type="eggNOG" id="COG1957">
    <property type="taxonomic scope" value="Bacteria"/>
</dbReference>
<dbReference type="SUPFAM" id="SSF53590">
    <property type="entry name" value="Nucleoside hydrolase"/>
    <property type="match status" value="1"/>
</dbReference>
<comment type="caution">
    <text evidence="4">The sequence shown here is derived from an EMBL/GenBank/DDBJ whole genome shotgun (WGS) entry which is preliminary data.</text>
</comment>
<dbReference type="GO" id="GO:0006152">
    <property type="term" value="P:purine nucleoside catabolic process"/>
    <property type="evidence" value="ECO:0007669"/>
    <property type="project" value="TreeGrafter"/>
</dbReference>
<dbReference type="Gene3D" id="3.90.245.10">
    <property type="entry name" value="Ribonucleoside hydrolase-like"/>
    <property type="match status" value="1"/>
</dbReference>
<evidence type="ECO:0000256" key="1">
    <source>
        <dbReference type="ARBA" id="ARBA00022801"/>
    </source>
</evidence>
<dbReference type="RefSeq" id="WP_021329665.1">
    <property type="nucleotide sequence ID" value="NZ_AUZJ01000013.1"/>
</dbReference>
<accession>U2LJE5</accession>
<dbReference type="Proteomes" id="UP000016412">
    <property type="component" value="Unassembled WGS sequence"/>
</dbReference>
<evidence type="ECO:0000313" key="5">
    <source>
        <dbReference type="EMBL" id="ERK04538.1"/>
    </source>
</evidence>
<dbReference type="EMBL" id="AUZJ01000013">
    <property type="protein sequence ID" value="ERF61363.1"/>
    <property type="molecule type" value="Genomic_DNA"/>
</dbReference>
<evidence type="ECO:0000259" key="3">
    <source>
        <dbReference type="Pfam" id="PF01156"/>
    </source>
</evidence>
<dbReference type="Proteomes" id="UP000016646">
    <property type="component" value="Unassembled WGS sequence"/>
</dbReference>
<evidence type="ECO:0000256" key="2">
    <source>
        <dbReference type="ARBA" id="ARBA00023295"/>
    </source>
</evidence>
<protein>
    <submittedName>
        <fullName evidence="4">Inosine-uridine preferring nucleoside hydrolase</fullName>
    </submittedName>
</protein>
<dbReference type="GO" id="GO:0008477">
    <property type="term" value="F:purine nucleosidase activity"/>
    <property type="evidence" value="ECO:0007669"/>
    <property type="project" value="TreeGrafter"/>
</dbReference>
<dbReference type="InterPro" id="IPR023186">
    <property type="entry name" value="IUNH"/>
</dbReference>
<evidence type="ECO:0000313" key="7">
    <source>
        <dbReference type="Proteomes" id="UP000016646"/>
    </source>
</evidence>
<dbReference type="InterPro" id="IPR036452">
    <property type="entry name" value="Ribo_hydro-like"/>
</dbReference>
<dbReference type="PANTHER" id="PTHR12304:SF4">
    <property type="entry name" value="URIDINE NUCLEOSIDASE"/>
    <property type="match status" value="1"/>
</dbReference>
<dbReference type="PANTHER" id="PTHR12304">
    <property type="entry name" value="INOSINE-URIDINE PREFERRING NUCLEOSIDE HYDROLASE"/>
    <property type="match status" value="1"/>
</dbReference>
<dbReference type="STRING" id="1125725.HMPREF1325_2237"/>